<dbReference type="Pfam" id="PF13679">
    <property type="entry name" value="Methyltransf_32"/>
    <property type="match status" value="1"/>
</dbReference>
<sequence>MNSLILLSLYLSILISSTNGMYCIVCTGSTGSSCADPYTGGTSISSTYSTTGFSVCYKLLYKAAYSSNVAGDVVRGGFADSSGCVEESNDYAESHCCTDSDNCNEILIGIRDFLQPYLPLLNTHNVDYLTCNHWNTYVPEWIRQEERIDLYDLFDQRYKESLLAKNLLEELIDNIIKWKGKIEQITYTYEKFEEEILQKKYKNEPKLHKHTTRTFMSQKKEHEVEILAPIIDQLANMTNTDSIIDYGSGRGYLGVKISYDYERNVLGIESCEETVHSSERRIELLSKYQKELRDNAKYKATSTIVDSETNFQKLFYQTFNYSSSSFLLCSLHACGSLSCSLLYHFVKNSSVRAIANVSCCYHLLEEKYVANPFTNYCNENDPCSFPLSHRLIQEKTKLGRNARMLAVQSFERNKADQTLNAGLWYRAIMQLILIEIYELTTGLQDIKLGKLTKKSLTFEEYVWKALDKLKLDKTKITSSMINDYWIRYESCHHQLHTFIQLKVLFSGLIEMMILLDRLVFLQESVPTASSYLVALFDPIKSPRRWCLISLK</sequence>
<dbReference type="EMBL" id="CAJNOO010001124">
    <property type="protein sequence ID" value="CAF1100676.1"/>
    <property type="molecule type" value="Genomic_DNA"/>
</dbReference>
<dbReference type="SUPFAM" id="SSF53335">
    <property type="entry name" value="S-adenosyl-L-methionine-dependent methyltransferases"/>
    <property type="match status" value="1"/>
</dbReference>
<proteinExistence type="predicted"/>
<dbReference type="AlphaFoldDB" id="A0A814NZI7"/>
<gene>
    <name evidence="3" type="ORF">RFH988_LOCUS19300</name>
</gene>
<feature type="chain" id="PRO_5032727384" description="Methyltransferase domain-containing protein" evidence="1">
    <location>
        <begin position="21"/>
        <end position="551"/>
    </location>
</feature>
<evidence type="ECO:0000259" key="2">
    <source>
        <dbReference type="Pfam" id="PF13679"/>
    </source>
</evidence>
<protein>
    <recommendedName>
        <fullName evidence="2">Methyltransferase domain-containing protein</fullName>
    </recommendedName>
</protein>
<reference evidence="3" key="1">
    <citation type="submission" date="2021-02" db="EMBL/GenBank/DDBJ databases">
        <authorList>
            <person name="Nowell W R."/>
        </authorList>
    </citation>
    <scope>NUCLEOTIDE SEQUENCE</scope>
</reference>
<dbReference type="InterPro" id="IPR052220">
    <property type="entry name" value="METTL25"/>
</dbReference>
<dbReference type="OrthoDB" id="10258156at2759"/>
<dbReference type="InterPro" id="IPR029063">
    <property type="entry name" value="SAM-dependent_MTases_sf"/>
</dbReference>
<dbReference type="PANTHER" id="PTHR12496">
    <property type="entry name" value="CGI-41 METHYLTRANSFERASE"/>
    <property type="match status" value="1"/>
</dbReference>
<dbReference type="Proteomes" id="UP000663882">
    <property type="component" value="Unassembled WGS sequence"/>
</dbReference>
<feature type="domain" description="Methyltransferase" evidence="2">
    <location>
        <begin position="219"/>
        <end position="366"/>
    </location>
</feature>
<name>A0A814NZI7_9BILA</name>
<evidence type="ECO:0000313" key="3">
    <source>
        <dbReference type="EMBL" id="CAF1100676.1"/>
    </source>
</evidence>
<comment type="caution">
    <text evidence="3">The sequence shown here is derived from an EMBL/GenBank/DDBJ whole genome shotgun (WGS) entry which is preliminary data.</text>
</comment>
<evidence type="ECO:0000313" key="4">
    <source>
        <dbReference type="Proteomes" id="UP000663882"/>
    </source>
</evidence>
<accession>A0A814NZI7</accession>
<dbReference type="InterPro" id="IPR025714">
    <property type="entry name" value="Methyltranfer_dom"/>
</dbReference>
<keyword evidence="1" id="KW-0732">Signal</keyword>
<dbReference type="PANTHER" id="PTHR12496:SF0">
    <property type="entry name" value="METHYLTRANSFERASE DOMAIN-CONTAINING PROTEIN"/>
    <property type="match status" value="1"/>
</dbReference>
<feature type="signal peptide" evidence="1">
    <location>
        <begin position="1"/>
        <end position="20"/>
    </location>
</feature>
<evidence type="ECO:0000256" key="1">
    <source>
        <dbReference type="SAM" id="SignalP"/>
    </source>
</evidence>
<organism evidence="3 4">
    <name type="scientific">Rotaria sordida</name>
    <dbReference type="NCBI Taxonomy" id="392033"/>
    <lineage>
        <taxon>Eukaryota</taxon>
        <taxon>Metazoa</taxon>
        <taxon>Spiralia</taxon>
        <taxon>Gnathifera</taxon>
        <taxon>Rotifera</taxon>
        <taxon>Eurotatoria</taxon>
        <taxon>Bdelloidea</taxon>
        <taxon>Philodinida</taxon>
        <taxon>Philodinidae</taxon>
        <taxon>Rotaria</taxon>
    </lineage>
</organism>